<protein>
    <recommendedName>
        <fullName evidence="4">DUF2946 domain-containing protein</fullName>
    </recommendedName>
</protein>
<gene>
    <name evidence="2" type="ORF">HMPREF0551_1938</name>
</gene>
<dbReference type="Proteomes" id="UP000011021">
    <property type="component" value="Unassembled WGS sequence"/>
</dbReference>
<sequence>MNTCRNRPLIIWIAMLAVLMGTLAPSMTSLLAAARGEIPLEICTTPYNRGAASLLAQRAAQDAQSPIDHTLLHDGGHCPYCRLQQEVPAMPHAPQPLVLATITTVRQALQLAPTPPPVAPAWPPQLSRAPPQLS</sequence>
<accession>E7RZ24</accession>
<proteinExistence type="predicted"/>
<comment type="caution">
    <text evidence="2">The sequence shown here is derived from an EMBL/GenBank/DDBJ whole genome shotgun (WGS) entry which is preliminary data.</text>
</comment>
<dbReference type="Pfam" id="PF11162">
    <property type="entry name" value="DUF2946"/>
    <property type="match status" value="1"/>
</dbReference>
<evidence type="ECO:0000256" key="1">
    <source>
        <dbReference type="SAM" id="MobiDB-lite"/>
    </source>
</evidence>
<organism evidence="2 3">
    <name type="scientific">Lautropia mirabilis ATCC 51599</name>
    <dbReference type="NCBI Taxonomy" id="887898"/>
    <lineage>
        <taxon>Bacteria</taxon>
        <taxon>Pseudomonadati</taxon>
        <taxon>Pseudomonadota</taxon>
        <taxon>Betaproteobacteria</taxon>
        <taxon>Burkholderiales</taxon>
        <taxon>Burkholderiaceae</taxon>
        <taxon>Lautropia</taxon>
    </lineage>
</organism>
<reference evidence="2 3" key="1">
    <citation type="submission" date="2010-12" db="EMBL/GenBank/DDBJ databases">
        <authorList>
            <person name="Muzny D."/>
            <person name="Qin X."/>
            <person name="Deng J."/>
            <person name="Jiang H."/>
            <person name="Liu Y."/>
            <person name="Qu J."/>
            <person name="Song X.-Z."/>
            <person name="Zhang L."/>
            <person name="Thornton R."/>
            <person name="Coyle M."/>
            <person name="Francisco L."/>
            <person name="Jackson L."/>
            <person name="Javaid M."/>
            <person name="Korchina V."/>
            <person name="Kovar C."/>
            <person name="Mata R."/>
            <person name="Mathew T."/>
            <person name="Ngo R."/>
            <person name="Nguyen L."/>
            <person name="Nguyen N."/>
            <person name="Okwuonu G."/>
            <person name="Ongeri F."/>
            <person name="Pham C."/>
            <person name="Simmons D."/>
            <person name="Wilczek-Boney K."/>
            <person name="Hale W."/>
            <person name="Jakkamsetti A."/>
            <person name="Pham P."/>
            <person name="Ruth R."/>
            <person name="San Lucas F."/>
            <person name="Warren J."/>
            <person name="Zhang J."/>
            <person name="Zhao Z."/>
            <person name="Zhou C."/>
            <person name="Zhu D."/>
            <person name="Lee S."/>
            <person name="Bess C."/>
            <person name="Blankenburg K."/>
            <person name="Forbes L."/>
            <person name="Fu Q."/>
            <person name="Gubbala S."/>
            <person name="Hirani K."/>
            <person name="Jayaseelan J.C."/>
            <person name="Lara F."/>
            <person name="Munidasa M."/>
            <person name="Palculict T."/>
            <person name="Patil S."/>
            <person name="Pu L.-L."/>
            <person name="Saada N."/>
            <person name="Tang L."/>
            <person name="Weissenberger G."/>
            <person name="Zhu Y."/>
            <person name="Hemphill L."/>
            <person name="Shang Y."/>
            <person name="Youmans B."/>
            <person name="Ayvaz T."/>
            <person name="Ross M."/>
            <person name="Santibanez J."/>
            <person name="Aqrawi P."/>
            <person name="Gross S."/>
            <person name="Joshi V."/>
            <person name="Fowler G."/>
            <person name="Nazareth L."/>
            <person name="Reid J."/>
            <person name="Worley K."/>
            <person name="Petrosino J."/>
            <person name="Highlander S."/>
            <person name="Gibbs R."/>
        </authorList>
    </citation>
    <scope>NUCLEOTIDE SEQUENCE [LARGE SCALE GENOMIC DNA]</scope>
    <source>
        <strain evidence="2 3">ATCC 51599</strain>
    </source>
</reference>
<dbReference type="AlphaFoldDB" id="E7RZ24"/>
<dbReference type="RefSeq" id="WP_005674303.1">
    <property type="nucleotide sequence ID" value="NZ_CP146288.1"/>
</dbReference>
<dbReference type="HOGENOM" id="CLU_1893582_0_0_4"/>
<name>E7RZ24_9BURK</name>
<feature type="region of interest" description="Disordered" evidence="1">
    <location>
        <begin position="114"/>
        <end position="134"/>
    </location>
</feature>
<feature type="compositionally biased region" description="Pro residues" evidence="1">
    <location>
        <begin position="114"/>
        <end position="123"/>
    </location>
</feature>
<keyword evidence="3" id="KW-1185">Reference proteome</keyword>
<evidence type="ECO:0008006" key="4">
    <source>
        <dbReference type="Google" id="ProtNLM"/>
    </source>
</evidence>
<evidence type="ECO:0000313" key="3">
    <source>
        <dbReference type="Proteomes" id="UP000011021"/>
    </source>
</evidence>
<dbReference type="InterPro" id="IPR021333">
    <property type="entry name" value="DUF2946"/>
</dbReference>
<evidence type="ECO:0000313" key="2">
    <source>
        <dbReference type="EMBL" id="EFV93823.1"/>
    </source>
</evidence>
<dbReference type="EMBL" id="AEQP01000022">
    <property type="protein sequence ID" value="EFV93823.1"/>
    <property type="molecule type" value="Genomic_DNA"/>
</dbReference>